<protein>
    <submittedName>
        <fullName evidence="2">Uncharacterized protein</fullName>
    </submittedName>
</protein>
<dbReference type="EMBL" id="JADIMC010000086">
    <property type="protein sequence ID" value="MBO8476826.1"/>
    <property type="molecule type" value="Genomic_DNA"/>
</dbReference>
<dbReference type="AlphaFoldDB" id="A0A9D9IRA9"/>
<accession>A0A9D9IRA9</accession>
<reference evidence="2" key="1">
    <citation type="submission" date="2020-10" db="EMBL/GenBank/DDBJ databases">
        <authorList>
            <person name="Gilroy R."/>
        </authorList>
    </citation>
    <scope>NUCLEOTIDE SEQUENCE</scope>
    <source>
        <strain evidence="2">6919</strain>
    </source>
</reference>
<keyword evidence="1" id="KW-0732">Signal</keyword>
<feature type="chain" id="PRO_5039639063" evidence="1">
    <location>
        <begin position="21"/>
        <end position="107"/>
    </location>
</feature>
<evidence type="ECO:0000256" key="1">
    <source>
        <dbReference type="SAM" id="SignalP"/>
    </source>
</evidence>
<feature type="signal peptide" evidence="1">
    <location>
        <begin position="1"/>
        <end position="20"/>
    </location>
</feature>
<sequence>MKKILLSLVCLIAGWQFAFAEEPALYDTVRAKLDSIFEYVNKDDVPTGLLAEYGFHLVQLDSYDGVPTDSNYVSRMKWEMLYAGLYDSPIRCRSPGLQISTISEIKH</sequence>
<proteinExistence type="predicted"/>
<name>A0A9D9IRA9_9BACT</name>
<comment type="caution">
    <text evidence="2">The sequence shown here is derived from an EMBL/GenBank/DDBJ whole genome shotgun (WGS) entry which is preliminary data.</text>
</comment>
<evidence type="ECO:0000313" key="2">
    <source>
        <dbReference type="EMBL" id="MBO8476826.1"/>
    </source>
</evidence>
<evidence type="ECO:0000313" key="3">
    <source>
        <dbReference type="Proteomes" id="UP000823598"/>
    </source>
</evidence>
<organism evidence="2 3">
    <name type="scientific">Candidatus Limisoma faecipullorum</name>
    <dbReference type="NCBI Taxonomy" id="2840854"/>
    <lineage>
        <taxon>Bacteria</taxon>
        <taxon>Pseudomonadati</taxon>
        <taxon>Bacteroidota</taxon>
        <taxon>Bacteroidia</taxon>
        <taxon>Bacteroidales</taxon>
        <taxon>Candidatus Limisoma</taxon>
    </lineage>
</organism>
<dbReference type="Proteomes" id="UP000823598">
    <property type="component" value="Unassembled WGS sequence"/>
</dbReference>
<reference evidence="2" key="2">
    <citation type="journal article" date="2021" name="PeerJ">
        <title>Extensive microbial diversity within the chicken gut microbiome revealed by metagenomics and culture.</title>
        <authorList>
            <person name="Gilroy R."/>
            <person name="Ravi A."/>
            <person name="Getino M."/>
            <person name="Pursley I."/>
            <person name="Horton D.L."/>
            <person name="Alikhan N.F."/>
            <person name="Baker D."/>
            <person name="Gharbi K."/>
            <person name="Hall N."/>
            <person name="Watson M."/>
            <person name="Adriaenssens E.M."/>
            <person name="Foster-Nyarko E."/>
            <person name="Jarju S."/>
            <person name="Secka A."/>
            <person name="Antonio M."/>
            <person name="Oren A."/>
            <person name="Chaudhuri R.R."/>
            <person name="La Ragione R."/>
            <person name="Hildebrand F."/>
            <person name="Pallen M.J."/>
        </authorList>
    </citation>
    <scope>NUCLEOTIDE SEQUENCE</scope>
    <source>
        <strain evidence="2">6919</strain>
    </source>
</reference>
<gene>
    <name evidence="2" type="ORF">IAB88_07525</name>
</gene>